<keyword evidence="2" id="KW-1185">Reference proteome</keyword>
<protein>
    <submittedName>
        <fullName evidence="1">Uncharacterized protein</fullName>
    </submittedName>
</protein>
<evidence type="ECO:0000313" key="2">
    <source>
        <dbReference type="Proteomes" id="UP000576209"/>
    </source>
</evidence>
<dbReference type="Proteomes" id="UP000576209">
    <property type="component" value="Unassembled WGS sequence"/>
</dbReference>
<dbReference type="EMBL" id="JACIFF010000003">
    <property type="protein sequence ID" value="MBB4078982.1"/>
    <property type="molecule type" value="Genomic_DNA"/>
</dbReference>
<organism evidence="1 2">
    <name type="scientific">Neolewinella aquimaris</name>
    <dbReference type="NCBI Taxonomy" id="1835722"/>
    <lineage>
        <taxon>Bacteria</taxon>
        <taxon>Pseudomonadati</taxon>
        <taxon>Bacteroidota</taxon>
        <taxon>Saprospiria</taxon>
        <taxon>Saprospirales</taxon>
        <taxon>Lewinellaceae</taxon>
        <taxon>Neolewinella</taxon>
    </lineage>
</organism>
<proteinExistence type="predicted"/>
<comment type="caution">
    <text evidence="1">The sequence shown here is derived from an EMBL/GenBank/DDBJ whole genome shotgun (WGS) entry which is preliminary data.</text>
</comment>
<name>A0A840E5I4_9BACT</name>
<evidence type="ECO:0000313" key="1">
    <source>
        <dbReference type="EMBL" id="MBB4078982.1"/>
    </source>
</evidence>
<dbReference type="AlphaFoldDB" id="A0A840E5I4"/>
<dbReference type="RefSeq" id="WP_183495228.1">
    <property type="nucleotide sequence ID" value="NZ_JACIFF010000003.1"/>
</dbReference>
<dbReference type="Gene3D" id="3.30.1150.10">
    <property type="match status" value="1"/>
</dbReference>
<sequence>MNTFGLNSRFFAAGMVLTLLLSMLAWGFRQAPEAARETLRQDTRYGHERRAMEIYFNGSGRECGDISVQRPRLPPKEKLSLPIYPGCEDEAGYEDRVFCGIKRFSTFIETNRVHPKGSAREQVIVSFKINKSTGLMEALQVRRCKDHRNGQEALRVLNLLVERKVRWSPATKRGEPFDIELGIPVSFHGARCGE</sequence>
<accession>A0A840E5I4</accession>
<gene>
    <name evidence="1" type="ORF">GGR28_001599</name>
</gene>
<reference evidence="1 2" key="1">
    <citation type="submission" date="2020-08" db="EMBL/GenBank/DDBJ databases">
        <title>Genomic Encyclopedia of Type Strains, Phase IV (KMG-IV): sequencing the most valuable type-strain genomes for metagenomic binning, comparative biology and taxonomic classification.</title>
        <authorList>
            <person name="Goeker M."/>
        </authorList>
    </citation>
    <scope>NUCLEOTIDE SEQUENCE [LARGE SCALE GENOMIC DNA]</scope>
    <source>
        <strain evidence="1 2">DSM 105137</strain>
    </source>
</reference>